<dbReference type="InterPro" id="IPR036164">
    <property type="entry name" value="bL21-like_sf"/>
</dbReference>
<dbReference type="PROSITE" id="PS01169">
    <property type="entry name" value="RIBOSOMAL_L21"/>
    <property type="match status" value="1"/>
</dbReference>
<dbReference type="GO" id="GO:0019843">
    <property type="term" value="F:rRNA binding"/>
    <property type="evidence" value="ECO:0007669"/>
    <property type="project" value="UniProtKB-UniRule"/>
</dbReference>
<dbReference type="NCBIfam" id="TIGR00061">
    <property type="entry name" value="L21"/>
    <property type="match status" value="1"/>
</dbReference>
<dbReference type="RefSeq" id="YP_002327588.1">
    <property type="nucleotide sequence ID" value="NC_011600.1"/>
</dbReference>
<name>B7T239_VAULI</name>
<dbReference type="InterPro" id="IPR018258">
    <property type="entry name" value="Ribosomal_bL21_CS"/>
</dbReference>
<reference evidence="9" key="1">
    <citation type="journal article" date="2008" name="Proc. Natl. Acad. Sci. U.S.A.">
        <title>Horizontal gene transfer of the algal nuclear gene psbO to the photosynthetic sea slug Elysia chlorotica.</title>
        <authorList>
            <person name="Rumpho M.E."/>
            <person name="Worful J.M."/>
            <person name="Lee J."/>
            <person name="Kannan K."/>
            <person name="Tyler M.S."/>
            <person name="Bhattacharya D."/>
            <person name="Moustafa A."/>
            <person name="Manhart J.R."/>
        </authorList>
    </citation>
    <scope>NUCLEOTIDE SEQUENCE [LARGE SCALE GENOMIC DNA]</scope>
    <source>
        <strain>CCMP2940</strain>
    </source>
</reference>
<evidence type="ECO:0000256" key="8">
    <source>
        <dbReference type="RuleBase" id="RU000563"/>
    </source>
</evidence>
<dbReference type="GO" id="GO:0003735">
    <property type="term" value="F:structural constituent of ribosome"/>
    <property type="evidence" value="ECO:0007669"/>
    <property type="project" value="InterPro"/>
</dbReference>
<dbReference type="InterPro" id="IPR001787">
    <property type="entry name" value="Ribosomal_bL21"/>
</dbReference>
<keyword evidence="3 7" id="KW-0699">rRNA-binding</keyword>
<proteinExistence type="inferred from homology"/>
<evidence type="ECO:0000256" key="1">
    <source>
        <dbReference type="ARBA" id="ARBA00008563"/>
    </source>
</evidence>
<keyword evidence="9" id="KW-0150">Chloroplast</keyword>
<geneLocation type="chloroplast" evidence="9"/>
<keyword evidence="6 7" id="KW-0687">Ribonucleoprotein</keyword>
<evidence type="ECO:0000256" key="4">
    <source>
        <dbReference type="ARBA" id="ARBA00022884"/>
    </source>
</evidence>
<comment type="function">
    <text evidence="7 8">This protein binds to 23S rRNA.</text>
</comment>
<comment type="similarity">
    <text evidence="1 7 8">Belongs to the bacterial ribosomal protein bL21 family.</text>
</comment>
<dbReference type="GO" id="GO:0005762">
    <property type="term" value="C:mitochondrial large ribosomal subunit"/>
    <property type="evidence" value="ECO:0007669"/>
    <property type="project" value="TreeGrafter"/>
</dbReference>
<dbReference type="EMBL" id="EU912438">
    <property type="protein sequence ID" value="ACF71005.1"/>
    <property type="molecule type" value="Genomic_DNA"/>
</dbReference>
<protein>
    <recommendedName>
        <fullName evidence="7">Large ribosomal subunit protein bL21c</fullName>
    </recommendedName>
</protein>
<accession>B7T239</accession>
<dbReference type="GeneID" id="7056096"/>
<sequence>MIYGIIEASSRQYWIEPGKIIDINNLPIKSGSTILLNQILFARNQDQIFIGRPYLNKITVKATIEKHFLGPKIIVYKMKPKKKYKRKNGHRQHLTRLMIQKINF</sequence>
<dbReference type="HAMAP" id="MF_01363">
    <property type="entry name" value="Ribosomal_bL21"/>
    <property type="match status" value="1"/>
</dbReference>
<evidence type="ECO:0000256" key="2">
    <source>
        <dbReference type="ARBA" id="ARBA00022640"/>
    </source>
</evidence>
<evidence type="ECO:0000256" key="3">
    <source>
        <dbReference type="ARBA" id="ARBA00022730"/>
    </source>
</evidence>
<dbReference type="Pfam" id="PF00829">
    <property type="entry name" value="Ribosomal_L21p"/>
    <property type="match status" value="1"/>
</dbReference>
<evidence type="ECO:0000256" key="5">
    <source>
        <dbReference type="ARBA" id="ARBA00022980"/>
    </source>
</evidence>
<evidence type="ECO:0000256" key="6">
    <source>
        <dbReference type="ARBA" id="ARBA00023274"/>
    </source>
</evidence>
<keyword evidence="5 7" id="KW-0689">Ribosomal protein</keyword>
<organism evidence="9">
    <name type="scientific">Vaucheria litorea</name>
    <name type="common">Yellow-green alga</name>
    <dbReference type="NCBI Taxonomy" id="109269"/>
    <lineage>
        <taxon>Eukaryota</taxon>
        <taxon>Sar</taxon>
        <taxon>Stramenopiles</taxon>
        <taxon>Ochrophyta</taxon>
        <taxon>PX clade</taxon>
        <taxon>Xanthophyceae</taxon>
        <taxon>Vaucheriales</taxon>
        <taxon>Vaucheriaceae</taxon>
        <taxon>Vaucheria</taxon>
    </lineage>
</organism>
<dbReference type="AlphaFoldDB" id="B7T239"/>
<comment type="subunit">
    <text evidence="7 8">Part of the 50S ribosomal subunit.</text>
</comment>
<dbReference type="PANTHER" id="PTHR21349">
    <property type="entry name" value="50S RIBOSOMAL PROTEIN L21"/>
    <property type="match status" value="1"/>
</dbReference>
<evidence type="ECO:0000313" key="9">
    <source>
        <dbReference type="EMBL" id="ACF71005.1"/>
    </source>
</evidence>
<keyword evidence="4 7" id="KW-0694">RNA-binding</keyword>
<dbReference type="InterPro" id="IPR028909">
    <property type="entry name" value="bL21-like"/>
</dbReference>
<dbReference type="SUPFAM" id="SSF141091">
    <property type="entry name" value="L21p-like"/>
    <property type="match status" value="1"/>
</dbReference>
<dbReference type="GO" id="GO:0006412">
    <property type="term" value="P:translation"/>
    <property type="evidence" value="ECO:0007669"/>
    <property type="project" value="UniProtKB-UniRule"/>
</dbReference>
<gene>
    <name evidence="7 9" type="primary">rpl21</name>
</gene>
<evidence type="ECO:0000256" key="7">
    <source>
        <dbReference type="HAMAP-Rule" id="MF_01363"/>
    </source>
</evidence>
<comment type="subcellular location">
    <subcellularLocation>
        <location evidence="7">Plastid</location>
        <location evidence="7">Chloroplast</location>
    </subcellularLocation>
</comment>
<dbReference type="GO" id="GO:0009507">
    <property type="term" value="C:chloroplast"/>
    <property type="evidence" value="ECO:0007669"/>
    <property type="project" value="UniProtKB-SubCell"/>
</dbReference>
<dbReference type="PANTHER" id="PTHR21349:SF7">
    <property type="entry name" value="LARGE RIBOSOMAL SUBUNIT PROTEIN BL21C"/>
    <property type="match status" value="1"/>
</dbReference>
<keyword evidence="2 9" id="KW-0934">Plastid</keyword>